<dbReference type="Gene3D" id="3.10.180.10">
    <property type="entry name" value="2,3-Dihydroxybiphenyl 1,2-Dioxygenase, domain 1"/>
    <property type="match status" value="1"/>
</dbReference>
<dbReference type="InterPro" id="IPR004360">
    <property type="entry name" value="Glyas_Fos-R_dOase_dom"/>
</dbReference>
<protein>
    <recommendedName>
        <fullName evidence="1">VOC domain-containing protein</fullName>
    </recommendedName>
</protein>
<dbReference type="InterPro" id="IPR029068">
    <property type="entry name" value="Glyas_Bleomycin-R_OHBP_Dase"/>
</dbReference>
<dbReference type="Pfam" id="PF00903">
    <property type="entry name" value="Glyoxalase"/>
    <property type="match status" value="1"/>
</dbReference>
<feature type="domain" description="VOC" evidence="1">
    <location>
        <begin position="4"/>
        <end position="122"/>
    </location>
</feature>
<name>A0ABN1YQX7_9MICO</name>
<sequence length="122" mass="13005">MAQYTDGFSGFAVPDLEVARSFYSDVLGLATGEEMGQLSITLPGGAKVFVYQKDDHRPAVFTILNLVVGDVRAAVDELVGKGVRFERYDGFDQDERGIASGMGPDIAWCTDPAGNIIAVIGS</sequence>
<dbReference type="RefSeq" id="WP_343917998.1">
    <property type="nucleotide sequence ID" value="NZ_BAAAKK010000002.1"/>
</dbReference>
<accession>A0ABN1YQX7</accession>
<dbReference type="EMBL" id="BAAAKK010000002">
    <property type="protein sequence ID" value="GAA1420453.1"/>
    <property type="molecule type" value="Genomic_DNA"/>
</dbReference>
<gene>
    <name evidence="2" type="ORF">GCM10009640_09810</name>
</gene>
<dbReference type="SUPFAM" id="SSF54593">
    <property type="entry name" value="Glyoxalase/Bleomycin resistance protein/Dihydroxybiphenyl dioxygenase"/>
    <property type="match status" value="1"/>
</dbReference>
<dbReference type="InterPro" id="IPR037523">
    <property type="entry name" value="VOC_core"/>
</dbReference>
<evidence type="ECO:0000313" key="2">
    <source>
        <dbReference type="EMBL" id="GAA1420453.1"/>
    </source>
</evidence>
<evidence type="ECO:0000313" key="3">
    <source>
        <dbReference type="Proteomes" id="UP001501266"/>
    </source>
</evidence>
<dbReference type="Proteomes" id="UP001501266">
    <property type="component" value="Unassembled WGS sequence"/>
</dbReference>
<organism evidence="2 3">
    <name type="scientific">Agrococcus citreus</name>
    <dbReference type="NCBI Taxonomy" id="84643"/>
    <lineage>
        <taxon>Bacteria</taxon>
        <taxon>Bacillati</taxon>
        <taxon>Actinomycetota</taxon>
        <taxon>Actinomycetes</taxon>
        <taxon>Micrococcales</taxon>
        <taxon>Microbacteriaceae</taxon>
        <taxon>Agrococcus</taxon>
    </lineage>
</organism>
<comment type="caution">
    <text evidence="2">The sequence shown here is derived from an EMBL/GenBank/DDBJ whole genome shotgun (WGS) entry which is preliminary data.</text>
</comment>
<evidence type="ECO:0000259" key="1">
    <source>
        <dbReference type="PROSITE" id="PS51819"/>
    </source>
</evidence>
<keyword evidence="3" id="KW-1185">Reference proteome</keyword>
<proteinExistence type="predicted"/>
<dbReference type="PROSITE" id="PS51819">
    <property type="entry name" value="VOC"/>
    <property type="match status" value="1"/>
</dbReference>
<reference evidence="2 3" key="1">
    <citation type="journal article" date="2019" name="Int. J. Syst. Evol. Microbiol.">
        <title>The Global Catalogue of Microorganisms (GCM) 10K type strain sequencing project: providing services to taxonomists for standard genome sequencing and annotation.</title>
        <authorList>
            <consortium name="The Broad Institute Genomics Platform"/>
            <consortium name="The Broad Institute Genome Sequencing Center for Infectious Disease"/>
            <person name="Wu L."/>
            <person name="Ma J."/>
        </authorList>
    </citation>
    <scope>NUCLEOTIDE SEQUENCE [LARGE SCALE GENOMIC DNA]</scope>
    <source>
        <strain evidence="2 3">JCM 12398</strain>
    </source>
</reference>